<evidence type="ECO:0000313" key="2">
    <source>
        <dbReference type="Proteomes" id="UP000252884"/>
    </source>
</evidence>
<organism evidence="1 2">
    <name type="scientific">Pseudorhodoferax soli</name>
    <dbReference type="NCBI Taxonomy" id="545864"/>
    <lineage>
        <taxon>Bacteria</taxon>
        <taxon>Pseudomonadati</taxon>
        <taxon>Pseudomonadota</taxon>
        <taxon>Betaproteobacteria</taxon>
        <taxon>Burkholderiales</taxon>
        <taxon>Comamonadaceae</taxon>
    </lineage>
</organism>
<reference evidence="1 2" key="1">
    <citation type="submission" date="2018-07" db="EMBL/GenBank/DDBJ databases">
        <title>Genomic Encyclopedia of Type Strains, Phase IV (KMG-IV): sequencing the most valuable type-strain genomes for metagenomic binning, comparative biology and taxonomic classification.</title>
        <authorList>
            <person name="Goeker M."/>
        </authorList>
    </citation>
    <scope>NUCLEOTIDE SEQUENCE [LARGE SCALE GENOMIC DNA]</scope>
    <source>
        <strain evidence="1 2">DSM 21634</strain>
    </source>
</reference>
<keyword evidence="2" id="KW-1185">Reference proteome</keyword>
<dbReference type="Proteomes" id="UP000252884">
    <property type="component" value="Unassembled WGS sequence"/>
</dbReference>
<dbReference type="AlphaFoldDB" id="A0A368X9U8"/>
<protein>
    <submittedName>
        <fullName evidence="1">Uncharacterized protein</fullName>
    </submittedName>
</protein>
<comment type="caution">
    <text evidence="1">The sequence shown here is derived from an EMBL/GenBank/DDBJ whole genome shotgun (WGS) entry which is preliminary data.</text>
</comment>
<proteinExistence type="predicted"/>
<sequence>MALNLRANADAAAAAHVARAWHTGRTAPGAA</sequence>
<accession>A0A368X9U8</accession>
<name>A0A368X9U8_9BURK</name>
<gene>
    <name evidence="1" type="ORF">DES41_11444</name>
</gene>
<evidence type="ECO:0000313" key="1">
    <source>
        <dbReference type="EMBL" id="RCW64732.1"/>
    </source>
</evidence>
<dbReference type="EMBL" id="QPJK01000014">
    <property type="protein sequence ID" value="RCW64732.1"/>
    <property type="molecule type" value="Genomic_DNA"/>
</dbReference>